<evidence type="ECO:0000313" key="7">
    <source>
        <dbReference type="Proteomes" id="UP001516023"/>
    </source>
</evidence>
<keyword evidence="3" id="KW-0677">Repeat</keyword>
<feature type="compositionally biased region" description="Polar residues" evidence="5">
    <location>
        <begin position="53"/>
        <end position="69"/>
    </location>
</feature>
<dbReference type="EMBL" id="JABMIG020000009">
    <property type="protein sequence ID" value="KAL3804169.1"/>
    <property type="molecule type" value="Genomic_DNA"/>
</dbReference>
<dbReference type="InterPro" id="IPR051185">
    <property type="entry name" value="ASPM"/>
</dbReference>
<dbReference type="Pfam" id="PF00612">
    <property type="entry name" value="IQ"/>
    <property type="match status" value="2"/>
</dbReference>
<dbReference type="AlphaFoldDB" id="A0ABD3QVE4"/>
<reference evidence="6 7" key="1">
    <citation type="journal article" date="2020" name="G3 (Bethesda)">
        <title>Improved Reference Genome for Cyclotella cryptica CCMP332, a Model for Cell Wall Morphogenesis, Salinity Adaptation, and Lipid Production in Diatoms (Bacillariophyta).</title>
        <authorList>
            <person name="Roberts W.R."/>
            <person name="Downey K.M."/>
            <person name="Ruck E.C."/>
            <person name="Traller J.C."/>
            <person name="Alverson A.J."/>
        </authorList>
    </citation>
    <scope>NUCLEOTIDE SEQUENCE [LARGE SCALE GENOMIC DNA]</scope>
    <source>
        <strain evidence="6 7">CCMP332</strain>
    </source>
</reference>
<comment type="caution">
    <text evidence="6">The sequence shown here is derived from an EMBL/GenBank/DDBJ whole genome shotgun (WGS) entry which is preliminary data.</text>
</comment>
<comment type="subcellular location">
    <subcellularLocation>
        <location evidence="1">Cytoplasm</location>
    </subcellularLocation>
</comment>
<evidence type="ECO:0000256" key="4">
    <source>
        <dbReference type="ARBA" id="ARBA00022860"/>
    </source>
</evidence>
<dbReference type="Proteomes" id="UP001516023">
    <property type="component" value="Unassembled WGS sequence"/>
</dbReference>
<proteinExistence type="predicted"/>
<protein>
    <submittedName>
        <fullName evidence="6">Uncharacterized protein</fullName>
    </submittedName>
</protein>
<keyword evidence="2" id="KW-0963">Cytoplasm</keyword>
<dbReference type="InterPro" id="IPR000048">
    <property type="entry name" value="IQ_motif_EF-hand-BS"/>
</dbReference>
<evidence type="ECO:0000256" key="1">
    <source>
        <dbReference type="ARBA" id="ARBA00004496"/>
    </source>
</evidence>
<keyword evidence="7" id="KW-1185">Reference proteome</keyword>
<dbReference type="PROSITE" id="PS50096">
    <property type="entry name" value="IQ"/>
    <property type="match status" value="2"/>
</dbReference>
<accession>A0ABD3QVE4</accession>
<evidence type="ECO:0000313" key="6">
    <source>
        <dbReference type="EMBL" id="KAL3804169.1"/>
    </source>
</evidence>
<name>A0ABD3QVE4_9STRA</name>
<evidence type="ECO:0000256" key="5">
    <source>
        <dbReference type="SAM" id="MobiDB-lite"/>
    </source>
</evidence>
<dbReference type="GO" id="GO:0005516">
    <property type="term" value="F:calmodulin binding"/>
    <property type="evidence" value="ECO:0007669"/>
    <property type="project" value="UniProtKB-KW"/>
</dbReference>
<evidence type="ECO:0000256" key="2">
    <source>
        <dbReference type="ARBA" id="ARBA00022490"/>
    </source>
</evidence>
<keyword evidence="4" id="KW-0112">Calmodulin-binding</keyword>
<evidence type="ECO:0000256" key="3">
    <source>
        <dbReference type="ARBA" id="ARBA00022737"/>
    </source>
</evidence>
<gene>
    <name evidence="6" type="ORF">HJC23_013688</name>
</gene>
<dbReference type="Gene3D" id="1.20.5.190">
    <property type="match status" value="1"/>
</dbReference>
<sequence>MPQSLQALEPLFKNDDKLNVFHIGDVILPSPSDLLKIDENRQERNFATDDCGSISSDGVNSNDDSTNEYNQKEQRVPNSPIHNHDPYCYKRMKQRQDAVIKIQHFWRVNKTRTQSRDLASYMVKMEEKIGGFSATLVQTQWRKYVALKRYRMYLWAVIVLQSTARAKPARKLLRHNTEVKDAILKTASTRIQRITRGYITRSEYNLKKIVNRIILCQSIVRRFLAIETLYTLSQLQALLQIISARKIQFAYRNYKNGSTLTRRLLNQHRENYGDYGEQDIDNTLVYIVDNEEVDYESKCCEHSRCGLADEVHAMLIESGRWFYNKLGDPDVDTAENLITVMEISEEATFCCWRHSTAPSGRKLGPAKLVGNETRRVGKSSVVLIQ</sequence>
<dbReference type="GO" id="GO:0005737">
    <property type="term" value="C:cytoplasm"/>
    <property type="evidence" value="ECO:0007669"/>
    <property type="project" value="UniProtKB-SubCell"/>
</dbReference>
<feature type="region of interest" description="Disordered" evidence="5">
    <location>
        <begin position="46"/>
        <end position="83"/>
    </location>
</feature>
<dbReference type="PANTHER" id="PTHR22706">
    <property type="entry name" value="ASSEMBLY FACTOR FOR SPINDLE MICROTUBULES"/>
    <property type="match status" value="1"/>
</dbReference>
<dbReference type="PANTHER" id="PTHR22706:SF1">
    <property type="entry name" value="ASSEMBLY FACTOR FOR SPINDLE MICROTUBULES"/>
    <property type="match status" value="1"/>
</dbReference>
<organism evidence="6 7">
    <name type="scientific">Cyclotella cryptica</name>
    <dbReference type="NCBI Taxonomy" id="29204"/>
    <lineage>
        <taxon>Eukaryota</taxon>
        <taxon>Sar</taxon>
        <taxon>Stramenopiles</taxon>
        <taxon>Ochrophyta</taxon>
        <taxon>Bacillariophyta</taxon>
        <taxon>Coscinodiscophyceae</taxon>
        <taxon>Thalassiosirophycidae</taxon>
        <taxon>Stephanodiscales</taxon>
        <taxon>Stephanodiscaceae</taxon>
        <taxon>Cyclotella</taxon>
    </lineage>
</organism>